<evidence type="ECO:0000313" key="8">
    <source>
        <dbReference type="EMBL" id="CAG8660830.1"/>
    </source>
</evidence>
<dbReference type="GO" id="GO:0010468">
    <property type="term" value="P:regulation of gene expression"/>
    <property type="evidence" value="ECO:0007669"/>
    <property type="project" value="UniProtKB-ARBA"/>
</dbReference>
<feature type="region of interest" description="Disordered" evidence="7">
    <location>
        <begin position="68"/>
        <end position="89"/>
    </location>
</feature>
<comment type="subcellular location">
    <subcellularLocation>
        <location evidence="1">Nucleus</location>
    </subcellularLocation>
</comment>
<evidence type="ECO:0000256" key="2">
    <source>
        <dbReference type="ARBA" id="ARBA00022491"/>
    </source>
</evidence>
<accession>A0A9N9E155</accession>
<keyword evidence="2" id="KW-0678">Repressor</keyword>
<proteinExistence type="predicted"/>
<keyword evidence="3" id="KW-0805">Transcription regulation</keyword>
<evidence type="ECO:0000256" key="4">
    <source>
        <dbReference type="ARBA" id="ARBA00023163"/>
    </source>
</evidence>
<dbReference type="InterPro" id="IPR013907">
    <property type="entry name" value="Sds3"/>
</dbReference>
<sequence length="317" mass="36835">MPADHKNSHTKTKRVPRQTTTKPTSYYEGESSDGDQTQDHDIIMQDTILDGSDSQFAVETLKTEEDEAIKGIKTEREDAESSATNSRAQLDQDTLKTRHTIQLRLHALEAEFKKKRDEIFNEQLKHIDEEIKAIREGTHPEFEERLQQIIDKREQMLEQHALALSYQRQCIQKEYEAETQRLEESYQAQRQAVNDRLIAEVEERKRKLSEDYESYDIHNDVAMDGTMRTHTQRRLRTRTTQEVEVKVKKQKMSDILFLASFDQVDSFILFIGYILNSSAVRPSVSCKLCDSDINEDLTEIGLVETDLPIICCCIYVL</sequence>
<dbReference type="Proteomes" id="UP000789405">
    <property type="component" value="Unassembled WGS sequence"/>
</dbReference>
<protein>
    <submittedName>
        <fullName evidence="8">4358_t:CDS:1</fullName>
    </submittedName>
</protein>
<feature type="coiled-coil region" evidence="6">
    <location>
        <begin position="172"/>
        <end position="218"/>
    </location>
</feature>
<dbReference type="OrthoDB" id="70376at2759"/>
<evidence type="ECO:0000256" key="1">
    <source>
        <dbReference type="ARBA" id="ARBA00004123"/>
    </source>
</evidence>
<reference evidence="8" key="1">
    <citation type="submission" date="2021-06" db="EMBL/GenBank/DDBJ databases">
        <authorList>
            <person name="Kallberg Y."/>
            <person name="Tangrot J."/>
            <person name="Rosling A."/>
        </authorList>
    </citation>
    <scope>NUCLEOTIDE SEQUENCE</scope>
    <source>
        <strain evidence="8">MA453B</strain>
    </source>
</reference>
<evidence type="ECO:0000256" key="7">
    <source>
        <dbReference type="SAM" id="MobiDB-lite"/>
    </source>
</evidence>
<evidence type="ECO:0000256" key="5">
    <source>
        <dbReference type="ARBA" id="ARBA00023242"/>
    </source>
</evidence>
<keyword evidence="9" id="KW-1185">Reference proteome</keyword>
<comment type="caution">
    <text evidence="8">The sequence shown here is derived from an EMBL/GenBank/DDBJ whole genome shotgun (WGS) entry which is preliminary data.</text>
</comment>
<dbReference type="PANTHER" id="PTHR21964">
    <property type="entry name" value="BREAST CANCER METASTASIS-SUPPRESSOR 1"/>
    <property type="match status" value="1"/>
</dbReference>
<feature type="region of interest" description="Disordered" evidence="7">
    <location>
        <begin position="1"/>
        <end position="41"/>
    </location>
</feature>
<keyword evidence="5" id="KW-0539">Nucleus</keyword>
<dbReference type="SMART" id="SM01401">
    <property type="entry name" value="Sds3"/>
    <property type="match status" value="1"/>
</dbReference>
<name>A0A9N9E155_9GLOM</name>
<dbReference type="EMBL" id="CAJVPY010006341">
    <property type="protein sequence ID" value="CAG8660830.1"/>
    <property type="molecule type" value="Genomic_DNA"/>
</dbReference>
<evidence type="ECO:0000256" key="6">
    <source>
        <dbReference type="SAM" id="Coils"/>
    </source>
</evidence>
<gene>
    <name evidence="8" type="ORF">DERYTH_LOCUS10702</name>
</gene>
<organism evidence="8 9">
    <name type="scientific">Dentiscutata erythropus</name>
    <dbReference type="NCBI Taxonomy" id="1348616"/>
    <lineage>
        <taxon>Eukaryota</taxon>
        <taxon>Fungi</taxon>
        <taxon>Fungi incertae sedis</taxon>
        <taxon>Mucoromycota</taxon>
        <taxon>Glomeromycotina</taxon>
        <taxon>Glomeromycetes</taxon>
        <taxon>Diversisporales</taxon>
        <taxon>Gigasporaceae</taxon>
        <taxon>Dentiscutata</taxon>
    </lineage>
</organism>
<evidence type="ECO:0000256" key="3">
    <source>
        <dbReference type="ARBA" id="ARBA00023015"/>
    </source>
</evidence>
<dbReference type="GO" id="GO:0005654">
    <property type="term" value="C:nucleoplasm"/>
    <property type="evidence" value="ECO:0007669"/>
    <property type="project" value="UniProtKB-ARBA"/>
</dbReference>
<keyword evidence="6" id="KW-0175">Coiled coil</keyword>
<evidence type="ECO:0000313" key="9">
    <source>
        <dbReference type="Proteomes" id="UP000789405"/>
    </source>
</evidence>
<keyword evidence="4" id="KW-0804">Transcription</keyword>
<dbReference type="AlphaFoldDB" id="A0A9N9E155"/>
<dbReference type="Pfam" id="PF08598">
    <property type="entry name" value="Sds3"/>
    <property type="match status" value="1"/>
</dbReference>